<evidence type="ECO:0000256" key="2">
    <source>
        <dbReference type="SAM" id="Phobius"/>
    </source>
</evidence>
<dbReference type="eggNOG" id="ENOG502STIE">
    <property type="taxonomic scope" value="Eukaryota"/>
</dbReference>
<keyword evidence="2" id="KW-0812">Transmembrane</keyword>
<dbReference type="Proteomes" id="UP000006514">
    <property type="component" value="Unassembled WGS sequence"/>
</dbReference>
<organism evidence="4 5">
    <name type="scientific">Auricularia subglabra (strain TFB-10046 / SS5)</name>
    <name type="common">White-rot fungus</name>
    <name type="synonym">Auricularia delicata (strain TFB10046)</name>
    <dbReference type="NCBI Taxonomy" id="717982"/>
    <lineage>
        <taxon>Eukaryota</taxon>
        <taxon>Fungi</taxon>
        <taxon>Dikarya</taxon>
        <taxon>Basidiomycota</taxon>
        <taxon>Agaricomycotina</taxon>
        <taxon>Agaricomycetes</taxon>
        <taxon>Auriculariales</taxon>
        <taxon>Auriculariaceae</taxon>
        <taxon>Auricularia</taxon>
    </lineage>
</organism>
<dbReference type="OMA" id="WENWECK"/>
<dbReference type="InterPro" id="IPR045340">
    <property type="entry name" value="DUF6533"/>
</dbReference>
<feature type="region of interest" description="Disordered" evidence="1">
    <location>
        <begin position="279"/>
        <end position="299"/>
    </location>
</feature>
<evidence type="ECO:0000313" key="4">
    <source>
        <dbReference type="EMBL" id="EJD40951.1"/>
    </source>
</evidence>
<feature type="transmembrane region" description="Helical" evidence="2">
    <location>
        <begin position="230"/>
        <end position="247"/>
    </location>
</feature>
<evidence type="ECO:0000259" key="3">
    <source>
        <dbReference type="Pfam" id="PF20151"/>
    </source>
</evidence>
<evidence type="ECO:0000313" key="5">
    <source>
        <dbReference type="Proteomes" id="UP000006514"/>
    </source>
</evidence>
<dbReference type="AlphaFoldDB" id="J0DD11"/>
<feature type="domain" description="DUF6533" evidence="3">
    <location>
        <begin position="29"/>
        <end position="57"/>
    </location>
</feature>
<keyword evidence="5" id="KW-1185">Reference proteome</keyword>
<feature type="transmembrane region" description="Helical" evidence="2">
    <location>
        <begin position="157"/>
        <end position="181"/>
    </location>
</feature>
<keyword evidence="2" id="KW-1133">Transmembrane helix</keyword>
<gene>
    <name evidence="4" type="ORF">AURDEDRAFT_169928</name>
</gene>
<dbReference type="EMBL" id="JH687797">
    <property type="protein sequence ID" value="EJD40951.1"/>
    <property type="molecule type" value="Genomic_DNA"/>
</dbReference>
<reference evidence="5" key="1">
    <citation type="journal article" date="2012" name="Science">
        <title>The Paleozoic origin of enzymatic lignin decomposition reconstructed from 31 fungal genomes.</title>
        <authorList>
            <person name="Floudas D."/>
            <person name="Binder M."/>
            <person name="Riley R."/>
            <person name="Barry K."/>
            <person name="Blanchette R.A."/>
            <person name="Henrissat B."/>
            <person name="Martinez A.T."/>
            <person name="Otillar R."/>
            <person name="Spatafora J.W."/>
            <person name="Yadav J.S."/>
            <person name="Aerts A."/>
            <person name="Benoit I."/>
            <person name="Boyd A."/>
            <person name="Carlson A."/>
            <person name="Copeland A."/>
            <person name="Coutinho P.M."/>
            <person name="de Vries R.P."/>
            <person name="Ferreira P."/>
            <person name="Findley K."/>
            <person name="Foster B."/>
            <person name="Gaskell J."/>
            <person name="Glotzer D."/>
            <person name="Gorecki P."/>
            <person name="Heitman J."/>
            <person name="Hesse C."/>
            <person name="Hori C."/>
            <person name="Igarashi K."/>
            <person name="Jurgens J.A."/>
            <person name="Kallen N."/>
            <person name="Kersten P."/>
            <person name="Kohler A."/>
            <person name="Kuees U."/>
            <person name="Kumar T.K.A."/>
            <person name="Kuo A."/>
            <person name="LaButti K."/>
            <person name="Larrondo L.F."/>
            <person name="Lindquist E."/>
            <person name="Ling A."/>
            <person name="Lombard V."/>
            <person name="Lucas S."/>
            <person name="Lundell T."/>
            <person name="Martin R."/>
            <person name="McLaughlin D.J."/>
            <person name="Morgenstern I."/>
            <person name="Morin E."/>
            <person name="Murat C."/>
            <person name="Nagy L.G."/>
            <person name="Nolan M."/>
            <person name="Ohm R.A."/>
            <person name="Patyshakuliyeva A."/>
            <person name="Rokas A."/>
            <person name="Ruiz-Duenas F.J."/>
            <person name="Sabat G."/>
            <person name="Salamov A."/>
            <person name="Samejima M."/>
            <person name="Schmutz J."/>
            <person name="Slot J.C."/>
            <person name="St John F."/>
            <person name="Stenlid J."/>
            <person name="Sun H."/>
            <person name="Sun S."/>
            <person name="Syed K."/>
            <person name="Tsang A."/>
            <person name="Wiebenga A."/>
            <person name="Young D."/>
            <person name="Pisabarro A."/>
            <person name="Eastwood D.C."/>
            <person name="Martin F."/>
            <person name="Cullen D."/>
            <person name="Grigoriev I.V."/>
            <person name="Hibbett D.S."/>
        </authorList>
    </citation>
    <scope>NUCLEOTIDE SEQUENCE [LARGE SCALE GENOMIC DNA]</scope>
    <source>
        <strain evidence="5">TFB10046</strain>
    </source>
</reference>
<dbReference type="OrthoDB" id="3349377at2759"/>
<keyword evidence="2" id="KW-0472">Membrane</keyword>
<protein>
    <recommendedName>
        <fullName evidence="3">DUF6533 domain-containing protein</fullName>
    </recommendedName>
</protein>
<feature type="transmembrane region" description="Helical" evidence="2">
    <location>
        <begin position="81"/>
        <end position="101"/>
    </location>
</feature>
<dbReference type="Pfam" id="PF20151">
    <property type="entry name" value="DUF6533"/>
    <property type="match status" value="1"/>
</dbReference>
<feature type="transmembrane region" description="Helical" evidence="2">
    <location>
        <begin position="202"/>
        <end position="224"/>
    </location>
</feature>
<sequence>MGWKIMEGELGQLISQVSTVLRQSEASSYAAASAVAWLTYDIILTIPLEIKHIWRRLTHGYANNLCLTPYLRREWSLPKVIGTQVLAYIVDSLLILHLHSVYGRRRSITIPLLLLYIAQAIIEAVLVAVSTSTTKAIPAPSIMPSWPGCFYDKPPRFVLAAWVPSLILQTILFAMTLYKLWELRVNGIKASGILNVFVRDGAMFFAMIFAATLMNALTAAIAPLPLLEIGGPWLIAIYGIATSRLILNLREYNESSTSNTATASGTQVEQTGIELDFRRPHAGESTSASDRAFSGAARA</sequence>
<accession>J0DD11</accession>
<name>J0DD11_AURST</name>
<feature type="transmembrane region" description="Helical" evidence="2">
    <location>
        <begin position="113"/>
        <end position="137"/>
    </location>
</feature>
<evidence type="ECO:0000256" key="1">
    <source>
        <dbReference type="SAM" id="MobiDB-lite"/>
    </source>
</evidence>
<dbReference type="KEGG" id="adl:AURDEDRAFT_169928"/>
<proteinExistence type="predicted"/>
<dbReference type="InParanoid" id="J0DD11"/>